<gene>
    <name evidence="5" type="ORF">AFUS01_LOCUS35897</name>
</gene>
<dbReference type="Pfam" id="PF00640">
    <property type="entry name" value="PID"/>
    <property type="match status" value="1"/>
</dbReference>
<name>A0A8J2PM33_9HEXA</name>
<dbReference type="GO" id="GO:0005737">
    <property type="term" value="C:cytoplasm"/>
    <property type="evidence" value="ECO:0007669"/>
    <property type="project" value="TreeGrafter"/>
</dbReference>
<dbReference type="GO" id="GO:0005634">
    <property type="term" value="C:nucleus"/>
    <property type="evidence" value="ECO:0007669"/>
    <property type="project" value="TreeGrafter"/>
</dbReference>
<organism evidence="5 6">
    <name type="scientific">Allacma fusca</name>
    <dbReference type="NCBI Taxonomy" id="39272"/>
    <lineage>
        <taxon>Eukaryota</taxon>
        <taxon>Metazoa</taxon>
        <taxon>Ecdysozoa</taxon>
        <taxon>Arthropoda</taxon>
        <taxon>Hexapoda</taxon>
        <taxon>Collembola</taxon>
        <taxon>Symphypleona</taxon>
        <taxon>Sminthuridae</taxon>
        <taxon>Allacma</taxon>
    </lineage>
</organism>
<evidence type="ECO:0000313" key="6">
    <source>
        <dbReference type="Proteomes" id="UP000708208"/>
    </source>
</evidence>
<keyword evidence="1" id="KW-0677">Repeat</keyword>
<feature type="domain" description="WW" evidence="4">
    <location>
        <begin position="143"/>
        <end position="175"/>
    </location>
</feature>
<evidence type="ECO:0000259" key="3">
    <source>
        <dbReference type="PROSITE" id="PS01179"/>
    </source>
</evidence>
<dbReference type="SMART" id="SM00462">
    <property type="entry name" value="PTB"/>
    <property type="match status" value="2"/>
</dbReference>
<proteinExistence type="predicted"/>
<evidence type="ECO:0000313" key="5">
    <source>
        <dbReference type="EMBL" id="CAG7825808.1"/>
    </source>
</evidence>
<protein>
    <submittedName>
        <fullName evidence="5">Uncharacterized protein</fullName>
    </submittedName>
</protein>
<dbReference type="InterPro" id="IPR001202">
    <property type="entry name" value="WW_dom"/>
</dbReference>
<dbReference type="GO" id="GO:0001540">
    <property type="term" value="F:amyloid-beta binding"/>
    <property type="evidence" value="ECO:0007669"/>
    <property type="project" value="InterPro"/>
</dbReference>
<dbReference type="AlphaFoldDB" id="A0A8J2PM33"/>
<dbReference type="InterPro" id="IPR039576">
    <property type="entry name" value="APBB1/2/3"/>
</dbReference>
<dbReference type="PROSITE" id="PS50020">
    <property type="entry name" value="WW_DOMAIN_2"/>
    <property type="match status" value="1"/>
</dbReference>
<dbReference type="EMBL" id="CAJVCH010537602">
    <property type="protein sequence ID" value="CAG7825808.1"/>
    <property type="molecule type" value="Genomic_DNA"/>
</dbReference>
<keyword evidence="6" id="KW-1185">Reference proteome</keyword>
<feature type="domain" description="PID" evidence="3">
    <location>
        <begin position="329"/>
        <end position="399"/>
    </location>
</feature>
<dbReference type="PROSITE" id="PS01179">
    <property type="entry name" value="PID"/>
    <property type="match status" value="1"/>
</dbReference>
<dbReference type="InterPro" id="IPR006020">
    <property type="entry name" value="PTB/PI_dom"/>
</dbReference>
<dbReference type="PANTHER" id="PTHR14058:SF8">
    <property type="entry name" value="PROTEIN FE65 HOMOLOG"/>
    <property type="match status" value="1"/>
</dbReference>
<evidence type="ECO:0000259" key="4">
    <source>
        <dbReference type="PROSITE" id="PS50020"/>
    </source>
</evidence>
<reference evidence="5" key="1">
    <citation type="submission" date="2021-06" db="EMBL/GenBank/DDBJ databases">
        <authorList>
            <person name="Hodson N. C."/>
            <person name="Mongue J. A."/>
            <person name="Jaron S. K."/>
        </authorList>
    </citation>
    <scope>NUCLEOTIDE SEQUENCE</scope>
</reference>
<evidence type="ECO:0000256" key="1">
    <source>
        <dbReference type="ARBA" id="ARBA00022737"/>
    </source>
</evidence>
<dbReference type="GO" id="GO:0006355">
    <property type="term" value="P:regulation of DNA-templated transcription"/>
    <property type="evidence" value="ECO:0007669"/>
    <property type="project" value="TreeGrafter"/>
</dbReference>
<feature type="region of interest" description="Disordered" evidence="2">
    <location>
        <begin position="195"/>
        <end position="214"/>
    </location>
</feature>
<dbReference type="FunFam" id="2.30.29.30:FF:000034">
    <property type="entry name" value="amyloid beta A4 precursor protein-binding family B member 2"/>
    <property type="match status" value="1"/>
</dbReference>
<dbReference type="Proteomes" id="UP000708208">
    <property type="component" value="Unassembled WGS sequence"/>
</dbReference>
<sequence length="582" mass="65013">MEKEDGTEKSTELGLGNPLYCSYIEGLYTYKDPLTLNEYTWDEEKKLWLPKSVEIYFDGSHYLYDDKDGQVMYWEKEKMTWIPKAVRDDTGYSNPNYDSSSQQPRRFYYASLSPTNMGVNSEPVFLSPDDQVNNNNVVEEEMEELPLGWERHEDSTGAYYWHIKSGTIQREIPKPSLLIPGKSLDSQFIRRSTSTHSELSSHLAQSSNKAEKRKSWSEFIQESKGDNNPALASLSCGVGGTQTTIPEVPSELSCLKFGGVSLGCLSISEEDLTPERSSRAVSRVISELTSGTKVNAGLEVAGKIWGGGSELYLELDESNLRVKTTQNLIVAEQPIHSIRVWGVGRDDPRDFAYVAREKSTRQFLCHVFRLEMNARPLASALRDACKKIMIERQKKMKRPTSLPMKKQSVNLINFPTPMDEPRKLIKAYYLGGKLVNKPTGMDVLNAAIDSMKNSHPMAVTVSVAPSVLEIKSDSGDVCVEIRVRYLSFMGIGRDVTTCGLIVHTARDEFEAHCFYSTPSSGALCKAIEAACVLRYQKCLDAHHHHGEGEVKSPKSPNCSNKTSSLASTFKSVLGRFASIDKS</sequence>
<comment type="caution">
    <text evidence="5">The sequence shown here is derived from an EMBL/GenBank/DDBJ whole genome shotgun (WGS) entry which is preliminary data.</text>
</comment>
<accession>A0A8J2PM33</accession>
<dbReference type="CDD" id="cd01271">
    <property type="entry name" value="PTB2_Fe65"/>
    <property type="match status" value="1"/>
</dbReference>
<dbReference type="PANTHER" id="PTHR14058">
    <property type="entry name" value="AMYLOID BETA A4 PRECURSOR PROTEIN-BINDING FAMILY B"/>
    <property type="match status" value="1"/>
</dbReference>
<dbReference type="OrthoDB" id="5969782at2759"/>
<evidence type="ECO:0000256" key="2">
    <source>
        <dbReference type="SAM" id="MobiDB-lite"/>
    </source>
</evidence>